<evidence type="ECO:0000259" key="12">
    <source>
        <dbReference type="Pfam" id="PF04389"/>
    </source>
</evidence>
<dbReference type="FunFam" id="3.40.630.10:FF:000054">
    <property type="entry name" value="Peptide hydrolase"/>
    <property type="match status" value="1"/>
</dbReference>
<proteinExistence type="inferred from homology"/>
<comment type="similarity">
    <text evidence="3">Belongs to the peptidase M28 family. M28A subfamily.</text>
</comment>
<keyword evidence="4" id="KW-0031">Aminopeptidase</keyword>
<dbReference type="InterPro" id="IPR007484">
    <property type="entry name" value="Peptidase_M28"/>
</dbReference>
<evidence type="ECO:0000256" key="3">
    <source>
        <dbReference type="ARBA" id="ARBA00005957"/>
    </source>
</evidence>
<dbReference type="GO" id="GO:0004177">
    <property type="term" value="F:aminopeptidase activity"/>
    <property type="evidence" value="ECO:0007669"/>
    <property type="project" value="UniProtKB-KW"/>
</dbReference>
<dbReference type="InterPro" id="IPR003137">
    <property type="entry name" value="PA_domain"/>
</dbReference>
<dbReference type="GO" id="GO:0006508">
    <property type="term" value="P:proteolysis"/>
    <property type="evidence" value="ECO:0007669"/>
    <property type="project" value="UniProtKB-KW"/>
</dbReference>
<accession>A0A4S2MYV5</accession>
<dbReference type="AlphaFoldDB" id="A0A4S2MYV5"/>
<evidence type="ECO:0000256" key="10">
    <source>
        <dbReference type="RuleBase" id="RU361240"/>
    </source>
</evidence>
<feature type="domain" description="Peptidase M28" evidence="12">
    <location>
        <begin position="247"/>
        <end position="462"/>
    </location>
</feature>
<dbReference type="InterPro" id="IPR046450">
    <property type="entry name" value="PA_dom_sf"/>
</dbReference>
<evidence type="ECO:0000256" key="9">
    <source>
        <dbReference type="ARBA" id="ARBA00022833"/>
    </source>
</evidence>
<keyword evidence="14" id="KW-1185">Reference proteome</keyword>
<dbReference type="FunCoup" id="A0A4S2MYV5">
    <property type="interactions" value="29"/>
</dbReference>
<gene>
    <name evidence="13" type="ORF">EX30DRAFT_235879</name>
</gene>
<comment type="similarity">
    <text evidence="2">Belongs to the peptidase M28 family. M28B subfamily.</text>
</comment>
<dbReference type="PANTHER" id="PTHR12147:SF26">
    <property type="entry name" value="PEPTIDASE M28 DOMAIN-CONTAINING PROTEIN"/>
    <property type="match status" value="1"/>
</dbReference>
<dbReference type="Gene3D" id="3.50.30.30">
    <property type="match status" value="1"/>
</dbReference>
<evidence type="ECO:0000256" key="4">
    <source>
        <dbReference type="ARBA" id="ARBA00022438"/>
    </source>
</evidence>
<dbReference type="PANTHER" id="PTHR12147">
    <property type="entry name" value="METALLOPEPTIDASE M28 FAMILY MEMBER"/>
    <property type="match status" value="1"/>
</dbReference>
<evidence type="ECO:0000256" key="5">
    <source>
        <dbReference type="ARBA" id="ARBA00022670"/>
    </source>
</evidence>
<dbReference type="STRING" id="341454.A0A4S2MYV5"/>
<dbReference type="SUPFAM" id="SSF53187">
    <property type="entry name" value="Zn-dependent exopeptidases"/>
    <property type="match status" value="1"/>
</dbReference>
<evidence type="ECO:0000256" key="1">
    <source>
        <dbReference type="ARBA" id="ARBA00001947"/>
    </source>
</evidence>
<dbReference type="SUPFAM" id="SSF52025">
    <property type="entry name" value="PA domain"/>
    <property type="match status" value="1"/>
</dbReference>
<sequence length="509" mass="53140">MKISSSLLLAALTLVSAGDIHATGGPDKGPGKPDNRELVESNKLRRGLSRTGLLLHGVALQAFADANGKTRAFGTKGHNATVSYIKGLLDRTGYYDTYLQSFPYTFSEGSGTFSADGTDYAAGYFTYGPAGEATGTIVPVNNFGCEQSDFPAEVAGNIALVSRGTCEFGLKVALAGNAGASAIAIYNNAAGNLAGTLGAPSRPDGPYVPAVSLSGEDGTVLLAAAQAGNLQGTVHVDALTEARYSSNIIATTKEGDKNNIVMAGAHSDSVSAGPGINDNGSGSIGVLEVALALTKYKVKQAVRFAWWTAEEFGLVGAEHYVANLSAEEQSKIALYLNFDMIASPNFGYFIYDGDGSTFNLTGPAGSDHIEKTFEDYFRKEARLPSAPSQFDGRSDYGPFLEAGIPSGGLFTGAEGLKTKEEAKLFGGEAGVSYDVNYHEAGDTLANCNVGAWIQNTKAIAHTVAVYARSLAGIPRGAGVLRRRVAIPKSISTNRKFACGGTHNHNVDRI</sequence>
<name>A0A4S2MYV5_9PEZI</name>
<dbReference type="Proteomes" id="UP000298138">
    <property type="component" value="Unassembled WGS sequence"/>
</dbReference>
<evidence type="ECO:0000313" key="13">
    <source>
        <dbReference type="EMBL" id="TGZ81867.1"/>
    </source>
</evidence>
<dbReference type="CDD" id="cd03876">
    <property type="entry name" value="M28_SGAP_like"/>
    <property type="match status" value="1"/>
</dbReference>
<evidence type="ECO:0000256" key="2">
    <source>
        <dbReference type="ARBA" id="ARBA00005634"/>
    </source>
</evidence>
<comment type="cofactor">
    <cofactor evidence="1">
        <name>Zn(2+)</name>
        <dbReference type="ChEBI" id="CHEBI:29105"/>
    </cofactor>
</comment>
<organism evidence="13 14">
    <name type="scientific">Ascodesmis nigricans</name>
    <dbReference type="NCBI Taxonomy" id="341454"/>
    <lineage>
        <taxon>Eukaryota</taxon>
        <taxon>Fungi</taxon>
        <taxon>Dikarya</taxon>
        <taxon>Ascomycota</taxon>
        <taxon>Pezizomycotina</taxon>
        <taxon>Pezizomycetes</taxon>
        <taxon>Pezizales</taxon>
        <taxon>Ascodesmidaceae</taxon>
        <taxon>Ascodesmis</taxon>
    </lineage>
</organism>
<dbReference type="GO" id="GO:0008235">
    <property type="term" value="F:metalloexopeptidase activity"/>
    <property type="evidence" value="ECO:0007669"/>
    <property type="project" value="InterPro"/>
</dbReference>
<evidence type="ECO:0000256" key="7">
    <source>
        <dbReference type="ARBA" id="ARBA00022729"/>
    </source>
</evidence>
<feature type="domain" description="PA" evidence="11">
    <location>
        <begin position="134"/>
        <end position="220"/>
    </location>
</feature>
<dbReference type="InterPro" id="IPR045175">
    <property type="entry name" value="M28_fam"/>
</dbReference>
<dbReference type="InParanoid" id="A0A4S2MYV5"/>
<dbReference type="CDD" id="cd02130">
    <property type="entry name" value="PA_ScAPY_like"/>
    <property type="match status" value="1"/>
</dbReference>
<dbReference type="InterPro" id="IPR041756">
    <property type="entry name" value="M28_SGAP-like"/>
</dbReference>
<reference evidence="13 14" key="1">
    <citation type="submission" date="2019-04" db="EMBL/GenBank/DDBJ databases">
        <title>Comparative genomics and transcriptomics to analyze fruiting body development in filamentous ascomycetes.</title>
        <authorList>
            <consortium name="DOE Joint Genome Institute"/>
            <person name="Lutkenhaus R."/>
            <person name="Traeger S."/>
            <person name="Breuer J."/>
            <person name="Kuo A."/>
            <person name="Lipzen A."/>
            <person name="Pangilinan J."/>
            <person name="Dilworth D."/>
            <person name="Sandor L."/>
            <person name="Poggeler S."/>
            <person name="Barry K."/>
            <person name="Grigoriev I.V."/>
            <person name="Nowrousian M."/>
        </authorList>
    </citation>
    <scope>NUCLEOTIDE SEQUENCE [LARGE SCALE GENOMIC DNA]</scope>
    <source>
        <strain evidence="13 14">CBS 389.68</strain>
    </source>
</reference>
<keyword evidence="5 10" id="KW-0645">Protease</keyword>
<dbReference type="Pfam" id="PF02225">
    <property type="entry name" value="PA"/>
    <property type="match status" value="1"/>
</dbReference>
<dbReference type="EMBL" id="ML220117">
    <property type="protein sequence ID" value="TGZ81867.1"/>
    <property type="molecule type" value="Genomic_DNA"/>
</dbReference>
<protein>
    <recommendedName>
        <fullName evidence="10">Peptide hydrolase</fullName>
        <ecNumber evidence="10">3.4.-.-</ecNumber>
    </recommendedName>
</protein>
<dbReference type="EC" id="3.4.-.-" evidence="10"/>
<keyword evidence="8 10" id="KW-0378">Hydrolase</keyword>
<evidence type="ECO:0000256" key="6">
    <source>
        <dbReference type="ARBA" id="ARBA00022723"/>
    </source>
</evidence>
<evidence type="ECO:0000259" key="11">
    <source>
        <dbReference type="Pfam" id="PF02225"/>
    </source>
</evidence>
<evidence type="ECO:0000313" key="14">
    <source>
        <dbReference type="Proteomes" id="UP000298138"/>
    </source>
</evidence>
<keyword evidence="9 10" id="KW-0862">Zinc</keyword>
<dbReference type="Pfam" id="PF04389">
    <property type="entry name" value="Peptidase_M28"/>
    <property type="match status" value="1"/>
</dbReference>
<keyword evidence="6 10" id="KW-0479">Metal-binding</keyword>
<dbReference type="OrthoDB" id="10013407at2759"/>
<dbReference type="GO" id="GO:0046872">
    <property type="term" value="F:metal ion binding"/>
    <property type="evidence" value="ECO:0007669"/>
    <property type="project" value="UniProtKB-KW"/>
</dbReference>
<feature type="signal peptide" evidence="10">
    <location>
        <begin position="1"/>
        <end position="17"/>
    </location>
</feature>
<keyword evidence="7 10" id="KW-0732">Signal</keyword>
<evidence type="ECO:0000256" key="8">
    <source>
        <dbReference type="ARBA" id="ARBA00022801"/>
    </source>
</evidence>
<feature type="chain" id="PRO_5020817064" description="Peptide hydrolase" evidence="10">
    <location>
        <begin position="18"/>
        <end position="509"/>
    </location>
</feature>
<dbReference type="Gene3D" id="3.40.630.10">
    <property type="entry name" value="Zn peptidases"/>
    <property type="match status" value="1"/>
</dbReference>